<dbReference type="InterPro" id="IPR050572">
    <property type="entry name" value="Fe-S_Ferredoxin"/>
</dbReference>
<dbReference type="EMBL" id="CP155573">
    <property type="protein sequence ID" value="XFO67371.1"/>
    <property type="molecule type" value="Genomic_DNA"/>
</dbReference>
<gene>
    <name evidence="6" type="primary">aprB</name>
    <name evidence="6" type="ORF">SPSIL_035690</name>
</gene>
<dbReference type="Proteomes" id="UP000216752">
    <property type="component" value="Chromosome"/>
</dbReference>
<organism evidence="6 7">
    <name type="scientific">Sporomusa silvacetica DSM 10669</name>
    <dbReference type="NCBI Taxonomy" id="1123289"/>
    <lineage>
        <taxon>Bacteria</taxon>
        <taxon>Bacillati</taxon>
        <taxon>Bacillota</taxon>
        <taxon>Negativicutes</taxon>
        <taxon>Selenomonadales</taxon>
        <taxon>Sporomusaceae</taxon>
        <taxon>Sporomusa</taxon>
    </lineage>
</organism>
<evidence type="ECO:0000256" key="4">
    <source>
        <dbReference type="ARBA" id="ARBA00023014"/>
    </source>
</evidence>
<dbReference type="InterPro" id="IPR017900">
    <property type="entry name" value="4Fe4S_Fe_S_CS"/>
</dbReference>
<protein>
    <submittedName>
        <fullName evidence="6">Adenylylsulfate reductase subunit beta</fullName>
    </submittedName>
</protein>
<evidence type="ECO:0000313" key="7">
    <source>
        <dbReference type="Proteomes" id="UP000216752"/>
    </source>
</evidence>
<keyword evidence="7" id="KW-1185">Reference proteome</keyword>
<dbReference type="Pfam" id="PF12838">
    <property type="entry name" value="Fer4_7"/>
    <property type="match status" value="1"/>
</dbReference>
<dbReference type="InterPro" id="IPR017896">
    <property type="entry name" value="4Fe4S_Fe-S-bd"/>
</dbReference>
<dbReference type="PANTHER" id="PTHR43687:SF3">
    <property type="entry name" value="4FE-4S FERREDOXIN-TYPE DOMAIN-CONTAINING PROTEIN"/>
    <property type="match status" value="1"/>
</dbReference>
<dbReference type="SUPFAM" id="SSF54862">
    <property type="entry name" value="4Fe-4S ferredoxins"/>
    <property type="match status" value="1"/>
</dbReference>
<dbReference type="Gene3D" id="3.30.70.20">
    <property type="match status" value="1"/>
</dbReference>
<keyword evidence="4" id="KW-0411">Iron-sulfur</keyword>
<proteinExistence type="predicted"/>
<keyword evidence="3" id="KW-0408">Iron</keyword>
<name>A0ABZ3INW7_9FIRM</name>
<evidence type="ECO:0000256" key="2">
    <source>
        <dbReference type="ARBA" id="ARBA00022723"/>
    </source>
</evidence>
<evidence type="ECO:0000259" key="5">
    <source>
        <dbReference type="PROSITE" id="PS51379"/>
    </source>
</evidence>
<feature type="domain" description="4Fe-4S ferredoxin-type" evidence="5">
    <location>
        <begin position="31"/>
        <end position="61"/>
    </location>
</feature>
<keyword evidence="1" id="KW-0004">4Fe-4S</keyword>
<dbReference type="PANTHER" id="PTHR43687">
    <property type="entry name" value="ADENYLYLSULFATE REDUCTASE, BETA SUBUNIT"/>
    <property type="match status" value="1"/>
</dbReference>
<evidence type="ECO:0000313" key="6">
    <source>
        <dbReference type="EMBL" id="XFO67371.1"/>
    </source>
</evidence>
<evidence type="ECO:0000256" key="1">
    <source>
        <dbReference type="ARBA" id="ARBA00022485"/>
    </source>
</evidence>
<feature type="domain" description="4Fe-4S ferredoxin-type" evidence="5">
    <location>
        <begin position="1"/>
        <end position="30"/>
    </location>
</feature>
<dbReference type="PROSITE" id="PS00198">
    <property type="entry name" value="4FE4S_FER_1"/>
    <property type="match status" value="1"/>
</dbReference>
<keyword evidence="2" id="KW-0479">Metal-binding</keyword>
<dbReference type="PROSITE" id="PS51379">
    <property type="entry name" value="4FE4S_FER_2"/>
    <property type="match status" value="2"/>
</dbReference>
<evidence type="ECO:0000256" key="3">
    <source>
        <dbReference type="ARBA" id="ARBA00023004"/>
    </source>
</evidence>
<sequence>MSILIDKNKCVGCKQCLAVCPGSLIKSDDGGKAYIKYPQDCWGCSSCVKECKVGAIAFYLGADIGGKGSKLTVREEGDIIQWHVEKTDGEVSVITVNRKASNKY</sequence>
<reference evidence="6" key="1">
    <citation type="submission" date="2024-05" db="EMBL/GenBank/DDBJ databases">
        <title>Isolation and characterization of Sporomusa carbonis sp. nov., a carboxydotrophic hydrogenogen in the genus of Sporomusa isolated from a charcoal burning pile.</title>
        <authorList>
            <person name="Boeer T."/>
            <person name="Rosenbaum F."/>
            <person name="Eysell L."/>
            <person name="Mueller V."/>
            <person name="Daniel R."/>
            <person name="Poehlein A."/>
        </authorList>
    </citation>
    <scope>NUCLEOTIDE SEQUENCE [LARGE SCALE GENOMIC DNA]</scope>
    <source>
        <strain evidence="6">DSM 10669</strain>
    </source>
</reference>
<accession>A0ABZ3INW7</accession>
<dbReference type="RefSeq" id="WP_094607274.1">
    <property type="nucleotide sequence ID" value="NZ_CP155573.1"/>
</dbReference>